<dbReference type="Proteomes" id="UP000813385">
    <property type="component" value="Unassembled WGS sequence"/>
</dbReference>
<feature type="region of interest" description="Disordered" evidence="1">
    <location>
        <begin position="1"/>
        <end position="54"/>
    </location>
</feature>
<organism evidence="2 3">
    <name type="scientific">Plectosphaerella cucumerina</name>
    <dbReference type="NCBI Taxonomy" id="40658"/>
    <lineage>
        <taxon>Eukaryota</taxon>
        <taxon>Fungi</taxon>
        <taxon>Dikarya</taxon>
        <taxon>Ascomycota</taxon>
        <taxon>Pezizomycotina</taxon>
        <taxon>Sordariomycetes</taxon>
        <taxon>Hypocreomycetidae</taxon>
        <taxon>Glomerellales</taxon>
        <taxon>Plectosphaerellaceae</taxon>
        <taxon>Plectosphaerella</taxon>
    </lineage>
</organism>
<dbReference type="EMBL" id="JAGPXD010000004">
    <property type="protein sequence ID" value="KAH7357709.1"/>
    <property type="molecule type" value="Genomic_DNA"/>
</dbReference>
<evidence type="ECO:0000313" key="2">
    <source>
        <dbReference type="EMBL" id="KAH7357709.1"/>
    </source>
</evidence>
<keyword evidence="3" id="KW-1185">Reference proteome</keyword>
<name>A0A8K0X0J9_9PEZI</name>
<comment type="caution">
    <text evidence="2">The sequence shown here is derived from an EMBL/GenBank/DDBJ whole genome shotgun (WGS) entry which is preliminary data.</text>
</comment>
<feature type="compositionally biased region" description="Low complexity" evidence="1">
    <location>
        <begin position="1"/>
        <end position="49"/>
    </location>
</feature>
<evidence type="ECO:0000313" key="3">
    <source>
        <dbReference type="Proteomes" id="UP000813385"/>
    </source>
</evidence>
<reference evidence="2" key="1">
    <citation type="journal article" date="2021" name="Nat. Commun.">
        <title>Genetic determinants of endophytism in the Arabidopsis root mycobiome.</title>
        <authorList>
            <person name="Mesny F."/>
            <person name="Miyauchi S."/>
            <person name="Thiergart T."/>
            <person name="Pickel B."/>
            <person name="Atanasova L."/>
            <person name="Karlsson M."/>
            <person name="Huettel B."/>
            <person name="Barry K.W."/>
            <person name="Haridas S."/>
            <person name="Chen C."/>
            <person name="Bauer D."/>
            <person name="Andreopoulos W."/>
            <person name="Pangilinan J."/>
            <person name="LaButti K."/>
            <person name="Riley R."/>
            <person name="Lipzen A."/>
            <person name="Clum A."/>
            <person name="Drula E."/>
            <person name="Henrissat B."/>
            <person name="Kohler A."/>
            <person name="Grigoriev I.V."/>
            <person name="Martin F.M."/>
            <person name="Hacquard S."/>
        </authorList>
    </citation>
    <scope>NUCLEOTIDE SEQUENCE</scope>
    <source>
        <strain evidence="2">MPI-CAGE-AT-0016</strain>
    </source>
</reference>
<accession>A0A8K0X0J9</accession>
<protein>
    <submittedName>
        <fullName evidence="2">Uncharacterized protein</fullName>
    </submittedName>
</protein>
<proteinExistence type="predicted"/>
<sequence>MEDGNNQQPNQPQQSQQASVEQQAQPASVEQQAQPAQQQAQPAQPAAASDDVTMQPAPQETELTLDAKLAAAVEKANSELWNRPEFKQYALKLVEVLIEAKKKRDPQAGPVEELKSFFLKELQASFHPIRVGLVETGLAACGVYHMIWLGSAALWLSHGTPNSRIPVPRPENKEPYDVHYSLLVLNAKEACDKSGQEWVPFNVRRMQHRAAHSQANTPSTQMERDALILSLEVKAAEEAHKKIGKHPEPKVNPNREELLRLWQFVFAGVPVPVDGPFTVNLPLDMNEGKPRMEYPDDLGIELTLFWMAKKGGMMWTIGLVNVEEKLDLGKVFEIKDDLIQAYHALLTYALRRLSNPSEVVHYDAVLTQYVEHAKNLGFSWDVGNACEEIKENLKNLSEALKRHRENRLLAVSS</sequence>
<evidence type="ECO:0000256" key="1">
    <source>
        <dbReference type="SAM" id="MobiDB-lite"/>
    </source>
</evidence>
<dbReference type="AlphaFoldDB" id="A0A8K0X0J9"/>
<gene>
    <name evidence="2" type="ORF">B0T11DRAFT_329597</name>
</gene>